<keyword evidence="1" id="KW-0812">Transmembrane</keyword>
<reference evidence="3" key="1">
    <citation type="journal article" date="2017" name="Nat. Ecol. Evol.">
        <title>Genome expansion and lineage-specific genetic innovations in the forest pathogenic fungi Armillaria.</title>
        <authorList>
            <person name="Sipos G."/>
            <person name="Prasanna A.N."/>
            <person name="Walter M.C."/>
            <person name="O'Connor E."/>
            <person name="Balint B."/>
            <person name="Krizsan K."/>
            <person name="Kiss B."/>
            <person name="Hess J."/>
            <person name="Varga T."/>
            <person name="Slot J."/>
            <person name="Riley R."/>
            <person name="Boka B."/>
            <person name="Rigling D."/>
            <person name="Barry K."/>
            <person name="Lee J."/>
            <person name="Mihaltcheva S."/>
            <person name="LaButti K."/>
            <person name="Lipzen A."/>
            <person name="Waldron R."/>
            <person name="Moloney N.M."/>
            <person name="Sperisen C."/>
            <person name="Kredics L."/>
            <person name="Vagvoelgyi C."/>
            <person name="Patrignani A."/>
            <person name="Fitzpatrick D."/>
            <person name="Nagy I."/>
            <person name="Doyle S."/>
            <person name="Anderson J.B."/>
            <person name="Grigoriev I.V."/>
            <person name="Gueldener U."/>
            <person name="Muensterkoetter M."/>
            <person name="Nagy L.G."/>
        </authorList>
    </citation>
    <scope>NUCLEOTIDE SEQUENCE [LARGE SCALE GENOMIC DNA]</scope>
    <source>
        <strain evidence="3">Ar21-2</strain>
    </source>
</reference>
<keyword evidence="1" id="KW-0472">Membrane</keyword>
<dbReference type="EMBL" id="KZ293646">
    <property type="protein sequence ID" value="PBL00187.1"/>
    <property type="molecule type" value="Genomic_DNA"/>
</dbReference>
<evidence type="ECO:0000313" key="3">
    <source>
        <dbReference type="Proteomes" id="UP000217790"/>
    </source>
</evidence>
<protein>
    <submittedName>
        <fullName evidence="2">Uncharacterized protein</fullName>
    </submittedName>
</protein>
<name>A0A2H3EMD5_ARMGA</name>
<dbReference type="InParanoid" id="A0A2H3EMD5"/>
<organism evidence="2 3">
    <name type="scientific">Armillaria gallica</name>
    <name type="common">Bulbous honey fungus</name>
    <name type="synonym">Armillaria bulbosa</name>
    <dbReference type="NCBI Taxonomy" id="47427"/>
    <lineage>
        <taxon>Eukaryota</taxon>
        <taxon>Fungi</taxon>
        <taxon>Dikarya</taxon>
        <taxon>Basidiomycota</taxon>
        <taxon>Agaricomycotina</taxon>
        <taxon>Agaricomycetes</taxon>
        <taxon>Agaricomycetidae</taxon>
        <taxon>Agaricales</taxon>
        <taxon>Marasmiineae</taxon>
        <taxon>Physalacriaceae</taxon>
        <taxon>Armillaria</taxon>
    </lineage>
</organism>
<dbReference type="Proteomes" id="UP000217790">
    <property type="component" value="Unassembled WGS sequence"/>
</dbReference>
<evidence type="ECO:0000313" key="2">
    <source>
        <dbReference type="EMBL" id="PBL00187.1"/>
    </source>
</evidence>
<dbReference type="OrthoDB" id="10608225at2759"/>
<keyword evidence="3" id="KW-1185">Reference proteome</keyword>
<sequence length="132" mass="14363">MRVQTVESEGPKDTQSSQILKFATVRWCFFLVASDMSLVLGPMYTSMAEGGARGMVRAKPVREGVWWLWGGTSFAGLHGGNDVTNTDPDRFITSEMSTKYLTLIFAVASTATSLFVGLLPLNADKDAVSHPE</sequence>
<proteinExistence type="predicted"/>
<dbReference type="AlphaFoldDB" id="A0A2H3EMD5"/>
<accession>A0A2H3EMD5</accession>
<feature type="transmembrane region" description="Helical" evidence="1">
    <location>
        <begin position="100"/>
        <end position="121"/>
    </location>
</feature>
<keyword evidence="1" id="KW-1133">Transmembrane helix</keyword>
<evidence type="ECO:0000256" key="1">
    <source>
        <dbReference type="SAM" id="Phobius"/>
    </source>
</evidence>
<gene>
    <name evidence="2" type="ORF">ARMGADRAFT_1072565</name>
</gene>